<protein>
    <submittedName>
        <fullName evidence="4 5">Homologous recombination OB-fold protein-like isoform X3</fullName>
    </submittedName>
</protein>
<dbReference type="RefSeq" id="XP_045576082.1">
    <property type="nucleotide sequence ID" value="XM_045720126.1"/>
</dbReference>
<evidence type="ECO:0000313" key="3">
    <source>
        <dbReference type="Proteomes" id="UP001652741"/>
    </source>
</evidence>
<dbReference type="RefSeq" id="XP_045576081.1">
    <property type="nucleotide sequence ID" value="XM_045720125.1"/>
</dbReference>
<accession>A0ABM3EYF1</accession>
<name>A0ABM3EYF1_SALSA</name>
<dbReference type="GeneID" id="106593053"/>
<keyword evidence="3" id="KW-1185">Reference proteome</keyword>
<dbReference type="InterPro" id="IPR058570">
    <property type="entry name" value="HROB_OB"/>
</dbReference>
<feature type="compositionally biased region" description="Low complexity" evidence="1">
    <location>
        <begin position="106"/>
        <end position="117"/>
    </location>
</feature>
<evidence type="ECO:0000256" key="1">
    <source>
        <dbReference type="SAM" id="MobiDB-lite"/>
    </source>
</evidence>
<evidence type="ECO:0000313" key="5">
    <source>
        <dbReference type="RefSeq" id="XP_045576082.1"/>
    </source>
</evidence>
<dbReference type="PANTHER" id="PTHR14523">
    <property type="entry name" value="UNCHARACTERIZED PROTEIN C17ORF53 HOMOLOG"/>
    <property type="match status" value="1"/>
</dbReference>
<gene>
    <name evidence="4 5" type="primary">LOC106593053</name>
</gene>
<organism evidence="3 5">
    <name type="scientific">Salmo salar</name>
    <name type="common">Atlantic salmon</name>
    <dbReference type="NCBI Taxonomy" id="8030"/>
    <lineage>
        <taxon>Eukaryota</taxon>
        <taxon>Metazoa</taxon>
        <taxon>Chordata</taxon>
        <taxon>Craniata</taxon>
        <taxon>Vertebrata</taxon>
        <taxon>Euteleostomi</taxon>
        <taxon>Actinopterygii</taxon>
        <taxon>Neopterygii</taxon>
        <taxon>Teleostei</taxon>
        <taxon>Protacanthopterygii</taxon>
        <taxon>Salmoniformes</taxon>
        <taxon>Salmonidae</taxon>
        <taxon>Salmoninae</taxon>
        <taxon>Salmo</taxon>
    </lineage>
</organism>
<proteinExistence type="predicted"/>
<evidence type="ECO:0000259" key="2">
    <source>
        <dbReference type="Pfam" id="PF15072"/>
    </source>
</evidence>
<feature type="region of interest" description="Disordered" evidence="1">
    <location>
        <begin position="104"/>
        <end position="123"/>
    </location>
</feature>
<evidence type="ECO:0000313" key="4">
    <source>
        <dbReference type="RefSeq" id="XP_045576081.1"/>
    </source>
</evidence>
<dbReference type="Proteomes" id="UP001652741">
    <property type="component" value="Chromosome ssa06"/>
</dbReference>
<dbReference type="PANTHER" id="PTHR14523:SF1">
    <property type="entry name" value="HOMOLOGOUS RECOMBINATION OB-FOLD PROTEIN"/>
    <property type="match status" value="1"/>
</dbReference>
<sequence>MQGTVHRRLLEDRLGELKTGAVLLLKQVGVFSPSHRNHYLNVTPNNLLRIYPPDGSTLSSTQTQLLPLHLEPMLESPDQSSSVPGVPVSQMELFYDDEEDVRAPLVSADSGAGSSSVPQGPPAAPLDLSWDAYDLDELLGELPVESYCL</sequence>
<dbReference type="Pfam" id="PF15072">
    <property type="entry name" value="HROB"/>
    <property type="match status" value="1"/>
</dbReference>
<dbReference type="InterPro" id="IPR028045">
    <property type="entry name" value="HROB"/>
</dbReference>
<reference evidence="4 5" key="1">
    <citation type="submission" date="2025-05" db="UniProtKB">
        <authorList>
            <consortium name="RefSeq"/>
        </authorList>
    </citation>
    <scope>IDENTIFICATION</scope>
</reference>
<feature type="domain" description="Homologous recombination OB-fold protein OB-fold" evidence="2">
    <location>
        <begin position="1"/>
        <end position="54"/>
    </location>
</feature>